<evidence type="ECO:0000313" key="2">
    <source>
        <dbReference type="EMBL" id="KAG8469149.1"/>
    </source>
</evidence>
<keyword evidence="1" id="KW-0732">Signal</keyword>
<proteinExistence type="predicted"/>
<evidence type="ECO:0000313" key="3">
    <source>
        <dbReference type="Proteomes" id="UP000751190"/>
    </source>
</evidence>
<dbReference type="PANTHER" id="PTHR43143">
    <property type="entry name" value="METALLOPHOSPHOESTERASE, CALCINEURIN SUPERFAMILY"/>
    <property type="match status" value="1"/>
</dbReference>
<feature type="signal peptide" evidence="1">
    <location>
        <begin position="1"/>
        <end position="21"/>
    </location>
</feature>
<dbReference type="InterPro" id="IPR051918">
    <property type="entry name" value="STPP_CPPED1"/>
</dbReference>
<evidence type="ECO:0000256" key="1">
    <source>
        <dbReference type="SAM" id="SignalP"/>
    </source>
</evidence>
<dbReference type="SUPFAM" id="SSF56300">
    <property type="entry name" value="Metallo-dependent phosphatases"/>
    <property type="match status" value="1"/>
</dbReference>
<protein>
    <recommendedName>
        <fullName evidence="4">Calcineurin-like phosphoesterase domain-containing protein</fullName>
    </recommendedName>
</protein>
<dbReference type="EMBL" id="JAGTXO010000003">
    <property type="protein sequence ID" value="KAG8469149.1"/>
    <property type="molecule type" value="Genomic_DNA"/>
</dbReference>
<dbReference type="OMA" id="WANWPLA"/>
<evidence type="ECO:0008006" key="4">
    <source>
        <dbReference type="Google" id="ProtNLM"/>
    </source>
</evidence>
<gene>
    <name evidence="2" type="ORF">KFE25_007667</name>
</gene>
<sequence length="405" mass="42893">MFGGMLGVVSLSALASISLLAQPMPEAQLSAKPRCFFAVQLADPQLGIKNAFSPLPNVALDWSRELAMLNLAIEHVNRLAPRFVILSGDMQNWTPAHDGAAASNGVLSAGYGDVGARQAASVRRALDALEPPVLSVTPGNHDLGDAPDASSVGAFRVRWGADRASFVLGATRRADGAHGGVHFLSVDSLLAMNATAPGMRAERDAQLTWLRTRLAAADDTRASGVVLLTHICPFVGAADEPAGWANWPLAEREEVLRMALSREGVRPRLVICGHFHGNVVSSSAAFGAPFDAVTTSAVGCTIAWNGVMSGTHTPTDASEIASAPTGARAFADYVLRDHARGPVDPRRADERVRCAPNVTGVRLFEFCAERGFRHKWFTLDELASVPRLTPAGGAQAFGDAPFTRF</sequence>
<name>A0A8J6CE00_DIALT</name>
<dbReference type="GO" id="GO:0016787">
    <property type="term" value="F:hydrolase activity"/>
    <property type="evidence" value="ECO:0007669"/>
    <property type="project" value="InterPro"/>
</dbReference>
<dbReference type="InterPro" id="IPR029052">
    <property type="entry name" value="Metallo-depent_PP-like"/>
</dbReference>
<dbReference type="AlphaFoldDB" id="A0A8J6CE00"/>
<feature type="chain" id="PRO_5035207745" description="Calcineurin-like phosphoesterase domain-containing protein" evidence="1">
    <location>
        <begin position="22"/>
        <end position="405"/>
    </location>
</feature>
<reference evidence="2" key="1">
    <citation type="submission" date="2021-05" db="EMBL/GenBank/DDBJ databases">
        <title>The genome of the haptophyte Pavlova lutheri (Diacronema luteri, Pavlovales) - a model for lipid biosynthesis in eukaryotic algae.</title>
        <authorList>
            <person name="Hulatt C.J."/>
            <person name="Posewitz M.C."/>
        </authorList>
    </citation>
    <scope>NUCLEOTIDE SEQUENCE</scope>
    <source>
        <strain evidence="2">NIVA-4/92</strain>
    </source>
</reference>
<dbReference type="Proteomes" id="UP000751190">
    <property type="component" value="Unassembled WGS sequence"/>
</dbReference>
<dbReference type="Gene3D" id="3.60.21.10">
    <property type="match status" value="1"/>
</dbReference>
<comment type="caution">
    <text evidence="2">The sequence shown here is derived from an EMBL/GenBank/DDBJ whole genome shotgun (WGS) entry which is preliminary data.</text>
</comment>
<accession>A0A8J6CE00</accession>
<organism evidence="2 3">
    <name type="scientific">Diacronema lutheri</name>
    <name type="common">Unicellular marine alga</name>
    <name type="synonym">Monochrysis lutheri</name>
    <dbReference type="NCBI Taxonomy" id="2081491"/>
    <lineage>
        <taxon>Eukaryota</taxon>
        <taxon>Haptista</taxon>
        <taxon>Haptophyta</taxon>
        <taxon>Pavlovophyceae</taxon>
        <taxon>Pavlovales</taxon>
        <taxon>Pavlovaceae</taxon>
        <taxon>Diacronema</taxon>
    </lineage>
</organism>
<keyword evidence="3" id="KW-1185">Reference proteome</keyword>
<dbReference type="OrthoDB" id="45007at2759"/>
<dbReference type="PANTHER" id="PTHR43143:SF1">
    <property type="entry name" value="SERINE_THREONINE-PROTEIN PHOSPHATASE CPPED1"/>
    <property type="match status" value="1"/>
</dbReference>